<dbReference type="EMBL" id="SJPI01000001">
    <property type="protein sequence ID" value="TWT54681.1"/>
    <property type="molecule type" value="Genomic_DNA"/>
</dbReference>
<dbReference type="InterPro" id="IPR014344">
    <property type="entry name" value="XrtA_polysacc_deacetyl"/>
</dbReference>
<dbReference type="CDD" id="cd10941">
    <property type="entry name" value="CE4_PuuE_HpPgdA_like_2"/>
    <property type="match status" value="1"/>
</dbReference>
<dbReference type="RefSeq" id="WP_242631939.1">
    <property type="nucleotide sequence ID" value="NZ_SJPI01000001.1"/>
</dbReference>
<comment type="caution">
    <text evidence="4">The sequence shown here is derived from an EMBL/GenBank/DDBJ whole genome shotgun (WGS) entry which is preliminary data.</text>
</comment>
<feature type="transmembrane region" description="Helical" evidence="2">
    <location>
        <begin position="40"/>
        <end position="60"/>
    </location>
</feature>
<dbReference type="Pfam" id="PF11959">
    <property type="entry name" value="DUF3473"/>
    <property type="match status" value="1"/>
</dbReference>
<accession>A0A5C5WX55</accession>
<protein>
    <submittedName>
        <fullName evidence="4">UDP-N-acetylgalactosamine-undecaprenyl-phosphate N-acetylgalactosaminephosphotransferase</fullName>
        <ecNumber evidence="4">2.7.8.40</ecNumber>
    </submittedName>
</protein>
<feature type="domain" description="NodB homology" evidence="3">
    <location>
        <begin position="312"/>
        <end position="588"/>
    </location>
</feature>
<comment type="similarity">
    <text evidence="1">Belongs to the bacterial sugar transferase family.</text>
</comment>
<evidence type="ECO:0000256" key="2">
    <source>
        <dbReference type="SAM" id="Phobius"/>
    </source>
</evidence>
<dbReference type="NCBIfam" id="TIGR03006">
    <property type="entry name" value="pepcterm_polyde"/>
    <property type="match status" value="1"/>
</dbReference>
<dbReference type="EC" id="2.7.8.40" evidence="4"/>
<dbReference type="PANTHER" id="PTHR30576:SF0">
    <property type="entry name" value="UNDECAPRENYL-PHOSPHATE N-ACETYLGALACTOSAMINYL 1-PHOSPHATE TRANSFERASE-RELATED"/>
    <property type="match status" value="1"/>
</dbReference>
<evidence type="ECO:0000256" key="1">
    <source>
        <dbReference type="ARBA" id="ARBA00006464"/>
    </source>
</evidence>
<keyword evidence="2" id="KW-0812">Transmembrane</keyword>
<dbReference type="GO" id="GO:0016780">
    <property type="term" value="F:phosphotransferase activity, for other substituted phosphate groups"/>
    <property type="evidence" value="ECO:0007669"/>
    <property type="project" value="TreeGrafter"/>
</dbReference>
<keyword evidence="4" id="KW-0808">Transferase</keyword>
<dbReference type="GO" id="GO:0016810">
    <property type="term" value="F:hydrolase activity, acting on carbon-nitrogen (but not peptide) bonds"/>
    <property type="evidence" value="ECO:0007669"/>
    <property type="project" value="InterPro"/>
</dbReference>
<evidence type="ECO:0000259" key="3">
    <source>
        <dbReference type="PROSITE" id="PS51677"/>
    </source>
</evidence>
<dbReference type="PANTHER" id="PTHR30576">
    <property type="entry name" value="COLANIC BIOSYNTHESIS UDP-GLUCOSE LIPID CARRIER TRANSFERASE"/>
    <property type="match status" value="1"/>
</dbReference>
<dbReference type="PROSITE" id="PS51677">
    <property type="entry name" value="NODB"/>
    <property type="match status" value="1"/>
</dbReference>
<keyword evidence="2" id="KW-1133">Transmembrane helix</keyword>
<dbReference type="SUPFAM" id="SSF88713">
    <property type="entry name" value="Glycoside hydrolase/deacetylase"/>
    <property type="match status" value="1"/>
</dbReference>
<dbReference type="Pfam" id="PF01522">
    <property type="entry name" value="Polysacc_deac_1"/>
    <property type="match status" value="1"/>
</dbReference>
<proteinExistence type="inferred from homology"/>
<dbReference type="GO" id="GO:0005975">
    <property type="term" value="P:carbohydrate metabolic process"/>
    <property type="evidence" value="ECO:0007669"/>
    <property type="project" value="InterPro"/>
</dbReference>
<dbReference type="InterPro" id="IPR045235">
    <property type="entry name" value="PuuE_HpPgdA-like"/>
</dbReference>
<name>A0A5C5WX55_9BACT</name>
<evidence type="ECO:0000313" key="4">
    <source>
        <dbReference type="EMBL" id="TWT54681.1"/>
    </source>
</evidence>
<dbReference type="InterPro" id="IPR003362">
    <property type="entry name" value="Bact_transf"/>
</dbReference>
<reference evidence="4 5" key="1">
    <citation type="submission" date="2019-02" db="EMBL/GenBank/DDBJ databases">
        <title>Deep-cultivation of Planctomycetes and their phenomic and genomic characterization uncovers novel biology.</title>
        <authorList>
            <person name="Wiegand S."/>
            <person name="Jogler M."/>
            <person name="Boedeker C."/>
            <person name="Pinto D."/>
            <person name="Vollmers J."/>
            <person name="Rivas-Marin E."/>
            <person name="Kohn T."/>
            <person name="Peeters S.H."/>
            <person name="Heuer A."/>
            <person name="Rast P."/>
            <person name="Oberbeckmann S."/>
            <person name="Bunk B."/>
            <person name="Jeske O."/>
            <person name="Meyerdierks A."/>
            <person name="Storesund J.E."/>
            <person name="Kallscheuer N."/>
            <person name="Luecker S."/>
            <person name="Lage O.M."/>
            <person name="Pohl T."/>
            <person name="Merkel B.J."/>
            <person name="Hornburger P."/>
            <person name="Mueller R.-W."/>
            <person name="Bruemmer F."/>
            <person name="Labrenz M."/>
            <person name="Spormann A.M."/>
            <person name="Op Den Camp H."/>
            <person name="Overmann J."/>
            <person name="Amann R."/>
            <person name="Jetten M.S.M."/>
            <person name="Mascher T."/>
            <person name="Medema M.H."/>
            <person name="Devos D.P."/>
            <person name="Kaster A.-K."/>
            <person name="Ovreas L."/>
            <person name="Rohde M."/>
            <person name="Galperin M.Y."/>
            <person name="Jogler C."/>
        </authorList>
    </citation>
    <scope>NUCLEOTIDE SEQUENCE [LARGE SCALE GENOMIC DNA]</scope>
    <source>
        <strain evidence="4 5">Pla22</strain>
    </source>
</reference>
<dbReference type="InterPro" id="IPR002509">
    <property type="entry name" value="NODB_dom"/>
</dbReference>
<keyword evidence="2" id="KW-0472">Membrane</keyword>
<dbReference type="AlphaFoldDB" id="A0A5C5WX55"/>
<dbReference type="InterPro" id="IPR022560">
    <property type="entry name" value="DUF3473"/>
</dbReference>
<keyword evidence="5" id="KW-1185">Reference proteome</keyword>
<dbReference type="Pfam" id="PF02397">
    <property type="entry name" value="Bac_transf"/>
    <property type="match status" value="1"/>
</dbReference>
<dbReference type="Proteomes" id="UP000316598">
    <property type="component" value="Unassembled WGS sequence"/>
</dbReference>
<gene>
    <name evidence="4" type="primary">wecA</name>
    <name evidence="4" type="ORF">Pla22_23310</name>
</gene>
<dbReference type="Gene3D" id="3.20.20.370">
    <property type="entry name" value="Glycoside hydrolase/deacetylase"/>
    <property type="match status" value="1"/>
</dbReference>
<dbReference type="InterPro" id="IPR011330">
    <property type="entry name" value="Glyco_hydro/deAcase_b/a-brl"/>
</dbReference>
<sequence>MIDTSQTFEFVESSYDIEFATDLDQDQAAFFRRKYVLDRLSGTVLLIATSPLVLLLILLVKVTSRGPGLYRQERVGLNGSHFHILKLRSMRIDAEKGGKAVWCVKNDPRVTPLGRLLRKLHLDELPQLVNVARGEMSLVGPRPERPVICKELARQIPNYFNRNCVRPGVTGLAQINLPPDETVDDVRRKQILDLQYIEEVDSWLDLRILFATALRMFGVRGETVTRWMRLCRLHLVAHIPSSDDRQPDTPEPCYPNVATRVAESWNKMPTRVDRFDSSHGTPLNLNPLSQVVSNAFTVDVEDYFQVTAFSNRVSRKNWDKMECRVEDNTDKLLSICDHCEVRGTFYILGWVADRYPDLVRRIADAGHEIASHGYWHQLVYDLTPEEFAEDISNSREAIANACDVVVDSYRAPSFSIVEDSLWALDILVEHGFTTDSSIFPIRGHHRYGMKSARKDIHKIQTENGSINEFPPSLWNRWPLQVPVGGGYFRLFPLSVTSRAIEGVRSQGRPAMFYIHPWELDPQQPRVKNAGRANQFRHYVGLRNTEDRLRRLLMSHPFDQVSTVMAEYTALKTASPATPRETTFAAATS</sequence>
<evidence type="ECO:0000313" key="5">
    <source>
        <dbReference type="Proteomes" id="UP000316598"/>
    </source>
</evidence>
<organism evidence="4 5">
    <name type="scientific">Rubripirellula amarantea</name>
    <dbReference type="NCBI Taxonomy" id="2527999"/>
    <lineage>
        <taxon>Bacteria</taxon>
        <taxon>Pseudomonadati</taxon>
        <taxon>Planctomycetota</taxon>
        <taxon>Planctomycetia</taxon>
        <taxon>Pirellulales</taxon>
        <taxon>Pirellulaceae</taxon>
        <taxon>Rubripirellula</taxon>
    </lineage>
</organism>